<reference evidence="4" key="1">
    <citation type="submission" date="2018-06" db="EMBL/GenBank/DDBJ databases">
        <authorList>
            <person name="Zhirakovskaya E."/>
        </authorList>
    </citation>
    <scope>NUCLEOTIDE SEQUENCE</scope>
</reference>
<dbReference type="GO" id="GO:0018580">
    <property type="term" value="F:nitronate monooxygenase activity"/>
    <property type="evidence" value="ECO:0007669"/>
    <property type="project" value="InterPro"/>
</dbReference>
<proteinExistence type="predicted"/>
<sequence>KFGLDIPLALAPMALASGGALAAACASSGVLGLVGGGYGNLEWTSREYQLAMDIIGDDVASQARLGCGFISWKLAEDAAALDWLLHTQKPAAIMLSFGDPRPYSKRILDSGAVLICQIQTLGDLPIAVEAGADIIVAQGTEAGGHGATQEIGRGTFSFIAEAADWLAIHAPNTMLLGAGGIADGRGLAAALMLGADGALMGSRFWATAESIAAQPAKDMVVEANGDETARSGIFDILRRKNWPDSFDFRALRNDLHKQWEGRVDELRANPGTGRKDYDTGVANADFTKAHIGLGESVGLINDLPEAAQLITGIKTEFEHALKKISTSFG</sequence>
<dbReference type="GO" id="GO:0004318">
    <property type="term" value="F:enoyl-[acyl-carrier-protein] reductase (NADH) activity"/>
    <property type="evidence" value="ECO:0007669"/>
    <property type="project" value="UniProtKB-EC"/>
</dbReference>
<dbReference type="Pfam" id="PF03060">
    <property type="entry name" value="NMO"/>
    <property type="match status" value="1"/>
</dbReference>
<evidence type="ECO:0000256" key="3">
    <source>
        <dbReference type="ARBA" id="ARBA00023002"/>
    </source>
</evidence>
<keyword evidence="3 4" id="KW-0560">Oxidoreductase</keyword>
<dbReference type="EC" id="1.3.1.9" evidence="4"/>
<evidence type="ECO:0000313" key="4">
    <source>
        <dbReference type="EMBL" id="VAV89033.1"/>
    </source>
</evidence>
<gene>
    <name evidence="4" type="ORF">MNBD_ALPHA04-916</name>
</gene>
<dbReference type="PANTHER" id="PTHR32332:SF31">
    <property type="entry name" value="2-NITROPROPANE DIOXYGENASE FAMILY, PUTATIVE (AFU_ORTHOLOGUE AFUA_2G09850)-RELATED"/>
    <property type="match status" value="1"/>
</dbReference>
<dbReference type="Gene3D" id="3.20.20.70">
    <property type="entry name" value="Aldolase class I"/>
    <property type="match status" value="1"/>
</dbReference>
<feature type="non-terminal residue" evidence="4">
    <location>
        <position position="1"/>
    </location>
</feature>
<protein>
    <submittedName>
        <fullName evidence="4">Enoyl-[acyl-carrier-protein] reductase [FMN]</fullName>
        <ecNumber evidence="4">1.3.1.9</ecNumber>
    </submittedName>
</protein>
<dbReference type="SUPFAM" id="SSF51412">
    <property type="entry name" value="Inosine monophosphate dehydrogenase (IMPDH)"/>
    <property type="match status" value="1"/>
</dbReference>
<dbReference type="InterPro" id="IPR004136">
    <property type="entry name" value="NMO"/>
</dbReference>
<name>A0A3B0RX97_9ZZZZ</name>
<keyword evidence="2" id="KW-0288">FMN</keyword>
<dbReference type="AlphaFoldDB" id="A0A3B0RX97"/>
<evidence type="ECO:0000256" key="1">
    <source>
        <dbReference type="ARBA" id="ARBA00022630"/>
    </source>
</evidence>
<dbReference type="EMBL" id="UOEF01000065">
    <property type="protein sequence ID" value="VAV89033.1"/>
    <property type="molecule type" value="Genomic_DNA"/>
</dbReference>
<accession>A0A3B0RX97</accession>
<dbReference type="PANTHER" id="PTHR32332">
    <property type="entry name" value="2-NITROPROPANE DIOXYGENASE"/>
    <property type="match status" value="1"/>
</dbReference>
<organism evidence="4">
    <name type="scientific">hydrothermal vent metagenome</name>
    <dbReference type="NCBI Taxonomy" id="652676"/>
    <lineage>
        <taxon>unclassified sequences</taxon>
        <taxon>metagenomes</taxon>
        <taxon>ecological metagenomes</taxon>
    </lineage>
</organism>
<evidence type="ECO:0000256" key="2">
    <source>
        <dbReference type="ARBA" id="ARBA00022643"/>
    </source>
</evidence>
<dbReference type="InterPro" id="IPR013785">
    <property type="entry name" value="Aldolase_TIM"/>
</dbReference>
<dbReference type="CDD" id="cd04730">
    <property type="entry name" value="NPD_like"/>
    <property type="match status" value="1"/>
</dbReference>
<keyword evidence="1" id="KW-0285">Flavoprotein</keyword>